<dbReference type="InterPro" id="IPR051126">
    <property type="entry name" value="Thiosulfate_sulfurtransferase"/>
</dbReference>
<dbReference type="RefSeq" id="WP_036707257.1">
    <property type="nucleotide sequence ID" value="NZ_JRKQ01000007.1"/>
</dbReference>
<evidence type="ECO:0000256" key="1">
    <source>
        <dbReference type="ARBA" id="ARBA00022737"/>
    </source>
</evidence>
<dbReference type="Gene3D" id="3.40.250.10">
    <property type="entry name" value="Rhodanese-like domain"/>
    <property type="match status" value="2"/>
</dbReference>
<dbReference type="SUPFAM" id="SSF52821">
    <property type="entry name" value="Rhodanese/Cell cycle control phosphatase"/>
    <property type="match status" value="2"/>
</dbReference>
<dbReference type="PANTHER" id="PTHR43855:SF1">
    <property type="entry name" value="THIOSULFATE SULFURTRANSFERASE"/>
    <property type="match status" value="1"/>
</dbReference>
<feature type="domain" description="Rhodanese" evidence="3">
    <location>
        <begin position="60"/>
        <end position="170"/>
    </location>
</feature>
<dbReference type="PROSITE" id="PS50206">
    <property type="entry name" value="RHODANESE_3"/>
    <property type="match status" value="2"/>
</dbReference>
<proteinExistence type="predicted"/>
<dbReference type="InterPro" id="IPR001763">
    <property type="entry name" value="Rhodanese-like_dom"/>
</dbReference>
<accession>A0A099GMJ6</accession>
<protein>
    <recommendedName>
        <fullName evidence="3">Rhodanese domain-containing protein</fullName>
    </recommendedName>
</protein>
<feature type="domain" description="Rhodanese" evidence="3">
    <location>
        <begin position="201"/>
        <end position="316"/>
    </location>
</feature>
<feature type="signal peptide" evidence="2">
    <location>
        <begin position="1"/>
        <end position="21"/>
    </location>
</feature>
<reference evidence="4 5" key="1">
    <citation type="submission" date="2014-09" db="EMBL/GenBank/DDBJ databases">
        <authorList>
            <person name="McGinnis J.M."/>
            <person name="Wolfgang W.J."/>
        </authorList>
    </citation>
    <scope>NUCLEOTIDE SEQUENCE [LARGE SCALE GENOMIC DNA]</scope>
    <source>
        <strain evidence="4 5">5503</strain>
    </source>
</reference>
<dbReference type="Pfam" id="PF00581">
    <property type="entry name" value="Rhodanese"/>
    <property type="match status" value="2"/>
</dbReference>
<dbReference type="CDD" id="cd01448">
    <property type="entry name" value="TST_Repeat_1"/>
    <property type="match status" value="1"/>
</dbReference>
<dbReference type="SMART" id="SM00450">
    <property type="entry name" value="RHOD"/>
    <property type="match status" value="2"/>
</dbReference>
<organism evidence="4 5">
    <name type="scientific">Paracoccus sanguinis</name>
    <dbReference type="NCBI Taxonomy" id="1545044"/>
    <lineage>
        <taxon>Bacteria</taxon>
        <taxon>Pseudomonadati</taxon>
        <taxon>Pseudomonadota</taxon>
        <taxon>Alphaproteobacteria</taxon>
        <taxon>Rhodobacterales</taxon>
        <taxon>Paracoccaceae</taxon>
        <taxon>Paracoccus</taxon>
    </lineage>
</organism>
<evidence type="ECO:0000313" key="4">
    <source>
        <dbReference type="EMBL" id="KGJ23338.1"/>
    </source>
</evidence>
<evidence type="ECO:0000256" key="2">
    <source>
        <dbReference type="SAM" id="SignalP"/>
    </source>
</evidence>
<dbReference type="AlphaFoldDB" id="A0A099GMJ6"/>
<dbReference type="EMBL" id="JRKQ01000007">
    <property type="protein sequence ID" value="KGJ23338.1"/>
    <property type="molecule type" value="Genomic_DNA"/>
</dbReference>
<evidence type="ECO:0000259" key="3">
    <source>
        <dbReference type="PROSITE" id="PS50206"/>
    </source>
</evidence>
<sequence length="330" mass="34254">MRIIAPFLTAAAVALAVPALAQTAPAPTAPAAPASAIPATEAPRAQHLGPLVTPAELAATDRAPLILDIRGADYAKGHIPGAVDAPYKLFRGPTDNPGRPVPPEQLQATLSQLGVELDRPVVVVHQGSDQDDFGAAARVYWTLKSAGVQDIAILNGGMNGWAAAGQPTETTPVTPAPSLIEITWDDRWTATEAEVAAIAAGKGDAVLLDARPPGFYEGRQAHAAASVPGTVPGAENVPHTEWFAGSTPAIAPAATAADVARALGLGPDREIVTFCNTGHWAATEWFALSELAGLPDVKMYPESMVGYTRGDHEIANRPGLVENLLRQIRG</sequence>
<dbReference type="InterPro" id="IPR036873">
    <property type="entry name" value="Rhodanese-like_dom_sf"/>
</dbReference>
<gene>
    <name evidence="4" type="ORF">IX56_02850</name>
</gene>
<evidence type="ECO:0000313" key="5">
    <source>
        <dbReference type="Proteomes" id="UP000029858"/>
    </source>
</evidence>
<dbReference type="PANTHER" id="PTHR43855">
    <property type="entry name" value="THIOSULFATE SULFURTRANSFERASE"/>
    <property type="match status" value="1"/>
</dbReference>
<keyword evidence="2" id="KW-0732">Signal</keyword>
<feature type="chain" id="PRO_5001946883" description="Rhodanese domain-containing protein" evidence="2">
    <location>
        <begin position="22"/>
        <end position="330"/>
    </location>
</feature>
<keyword evidence="1" id="KW-0677">Repeat</keyword>
<name>A0A099GMJ6_9RHOB</name>
<reference evidence="4 5" key="2">
    <citation type="submission" date="2014-10" db="EMBL/GenBank/DDBJ databases">
        <title>Paracoccus sanguinis sp. nov., isolated from clinical specimens of New York State patients.</title>
        <authorList>
            <person name="Mingle L.A."/>
            <person name="Cole J.A."/>
            <person name="Lapierre P."/>
            <person name="Musser K.A."/>
        </authorList>
    </citation>
    <scope>NUCLEOTIDE SEQUENCE [LARGE SCALE GENOMIC DNA]</scope>
    <source>
        <strain evidence="4 5">5503</strain>
    </source>
</reference>
<dbReference type="Proteomes" id="UP000029858">
    <property type="component" value="Unassembled WGS sequence"/>
</dbReference>
<comment type="caution">
    <text evidence="4">The sequence shown here is derived from an EMBL/GenBank/DDBJ whole genome shotgun (WGS) entry which is preliminary data.</text>
</comment>